<evidence type="ECO:0000256" key="5">
    <source>
        <dbReference type="ARBA" id="ARBA00012426"/>
    </source>
</evidence>
<dbReference type="PRINTS" id="PR01180">
    <property type="entry name" value="ARGDCRBXLASE"/>
</dbReference>
<evidence type="ECO:0000256" key="7">
    <source>
        <dbReference type="ARBA" id="ARBA00022793"/>
    </source>
</evidence>
<dbReference type="Proteomes" id="UP000441399">
    <property type="component" value="Unassembled WGS sequence"/>
</dbReference>
<reference evidence="19 20" key="1">
    <citation type="submission" date="2019-11" db="EMBL/GenBank/DDBJ databases">
        <authorList>
            <person name="Holert J."/>
        </authorList>
    </citation>
    <scope>NUCLEOTIDE SEQUENCE [LARGE SCALE GENOMIC DNA]</scope>
    <source>
        <strain evidence="19">SB11_3</strain>
    </source>
</reference>
<feature type="active site" description="Proton donor" evidence="15">
    <location>
        <position position="515"/>
    </location>
</feature>
<dbReference type="Gene3D" id="3.20.20.10">
    <property type="entry name" value="Alanine racemase"/>
    <property type="match status" value="1"/>
</dbReference>
<evidence type="ECO:0000313" key="19">
    <source>
        <dbReference type="EMBL" id="CAA0124961.1"/>
    </source>
</evidence>
<dbReference type="Pfam" id="PF02784">
    <property type="entry name" value="Orn_Arg_deC_N"/>
    <property type="match status" value="1"/>
</dbReference>
<dbReference type="OrthoDB" id="9802658at2"/>
<keyword evidence="12 19" id="KW-0456">Lyase</keyword>
<dbReference type="PANTHER" id="PTHR43295:SF9">
    <property type="entry name" value="BIOSYNTHETIC ARGININE DECARBOXYLASE"/>
    <property type="match status" value="1"/>
</dbReference>
<dbReference type="CDD" id="cd06830">
    <property type="entry name" value="PLPDE_III_ADC"/>
    <property type="match status" value="1"/>
</dbReference>
<keyword evidence="8" id="KW-0460">Magnesium</keyword>
<evidence type="ECO:0000256" key="8">
    <source>
        <dbReference type="ARBA" id="ARBA00022842"/>
    </source>
</evidence>
<dbReference type="NCBIfam" id="TIGR01273">
    <property type="entry name" value="speA"/>
    <property type="match status" value="1"/>
</dbReference>
<evidence type="ECO:0000256" key="14">
    <source>
        <dbReference type="PIRSR" id="PIRSR001336-50"/>
    </source>
</evidence>
<evidence type="ECO:0000256" key="1">
    <source>
        <dbReference type="ARBA" id="ARBA00001933"/>
    </source>
</evidence>
<dbReference type="InterPro" id="IPR000183">
    <property type="entry name" value="Orn/DAP/Arg_de-COase"/>
</dbReference>
<sequence>MTPVNFTHTDALSAQLKDWNASDGADLYGVEHWGAGYFQVDDAGQVCVNACFGSRSVSVPLIEIVEGMAERGLAMPSILRIENLLDDRIRLLNEAFANAIAQTGYANVYRGVFPIKVNQQCHVIDEIADYGQRFHHGFEAGSKAELIIALSQLRDQESLIICNGYKDAEFIELGLYAQTLGIRCFFVLETPTELPIIIECSKRLGIRPLIGVRMKSSVVVDGHWNEDSGDRSIFGLSTAALLAVVDHLRDEEMLDCLQLLHCHLGSQIPNIRNIRSGVLEACQFYAGLIAEGAPLGFLDLGGGLAVDYEGANSNSTHSMNYGLDEYCVNIVETIKETLDPLEIAHPVIVSESGRSTVAYSSLLMFNILDVRRSAPASIDLPANGECHELLNSLDQVLAAISTANLQECYNDSVYYRDEMRELFRRGQTTIRERALADSLHLAVLEKIAALIANVERVPPELERLPEQMADIYYGNFSLFQSLPDIWAIDQIFPVMPIHRLDEEPSRQAILADITCDCDGKIDNFTTPEGHRKTLRLHELRNEEEYYLGVFLVGAYQETLGDLHNLFGDTNVVSVYINEDGTFDFIREFQGDSIADVMSYVEYDPKQVLEQFRKKAEKAVRDGSITVKLRQQMLKAFRESLQGYTYFEQD</sequence>
<dbReference type="Gene3D" id="1.20.58.930">
    <property type="match status" value="1"/>
</dbReference>
<dbReference type="PIRSF" id="PIRSF001336">
    <property type="entry name" value="Arg_decrbxlase"/>
    <property type="match status" value="1"/>
</dbReference>
<dbReference type="InterPro" id="IPR009006">
    <property type="entry name" value="Ala_racemase/Decarboxylase_C"/>
</dbReference>
<dbReference type="EMBL" id="CACSIO010000061">
    <property type="protein sequence ID" value="CAA0124961.1"/>
    <property type="molecule type" value="Genomic_DNA"/>
</dbReference>
<dbReference type="GO" id="GO:0008792">
    <property type="term" value="F:arginine decarboxylase activity"/>
    <property type="evidence" value="ECO:0007669"/>
    <property type="project" value="UniProtKB-UniRule"/>
</dbReference>
<dbReference type="InterPro" id="IPR040634">
    <property type="entry name" value="Arg_decarb_HB"/>
</dbReference>
<proteinExistence type="inferred from homology"/>
<dbReference type="SUPFAM" id="SSF50621">
    <property type="entry name" value="Alanine racemase C-terminal domain-like"/>
    <property type="match status" value="1"/>
</dbReference>
<keyword evidence="7" id="KW-0210">Decarboxylase</keyword>
<dbReference type="InterPro" id="IPR022644">
    <property type="entry name" value="De-COase2_N"/>
</dbReference>
<keyword evidence="20" id="KW-1185">Reference proteome</keyword>
<dbReference type="Gene3D" id="2.40.37.10">
    <property type="entry name" value="Lyase, Ornithine Decarboxylase, Chain A, domain 1"/>
    <property type="match status" value="1"/>
</dbReference>
<dbReference type="GO" id="GO:0008295">
    <property type="term" value="P:spermidine biosynthetic process"/>
    <property type="evidence" value="ECO:0007669"/>
    <property type="project" value="UniProtKB-UniRule"/>
</dbReference>
<dbReference type="GO" id="GO:0006527">
    <property type="term" value="P:L-arginine catabolic process"/>
    <property type="evidence" value="ECO:0007669"/>
    <property type="project" value="InterPro"/>
</dbReference>
<dbReference type="Pfam" id="PF17944">
    <property type="entry name" value="Arg_decarbox_C"/>
    <property type="match status" value="1"/>
</dbReference>
<evidence type="ECO:0000256" key="9">
    <source>
        <dbReference type="ARBA" id="ARBA00022898"/>
    </source>
</evidence>
<organism evidence="19 20">
    <name type="scientific">BD1-7 clade bacterium</name>
    <dbReference type="NCBI Taxonomy" id="2029982"/>
    <lineage>
        <taxon>Bacteria</taxon>
        <taxon>Pseudomonadati</taxon>
        <taxon>Pseudomonadota</taxon>
        <taxon>Gammaproteobacteria</taxon>
        <taxon>Cellvibrionales</taxon>
        <taxon>Spongiibacteraceae</taxon>
        <taxon>BD1-7 clade</taxon>
    </lineage>
</organism>
<feature type="domain" description="Orn/DAP/Arg decarboxylase 2 N-terminal" evidence="16">
    <location>
        <begin position="109"/>
        <end position="358"/>
    </location>
</feature>
<evidence type="ECO:0000256" key="10">
    <source>
        <dbReference type="ARBA" id="ARBA00023066"/>
    </source>
</evidence>
<dbReference type="Pfam" id="PF17810">
    <property type="entry name" value="Arg_decarb_HB"/>
    <property type="match status" value="1"/>
</dbReference>
<evidence type="ECO:0000256" key="13">
    <source>
        <dbReference type="NCBIfam" id="TIGR01273"/>
    </source>
</evidence>
<accession>A0A5S9QY90</accession>
<comment type="cofactor">
    <cofactor evidence="1 14">
        <name>pyridoxal 5'-phosphate</name>
        <dbReference type="ChEBI" id="CHEBI:597326"/>
    </cofactor>
</comment>
<evidence type="ECO:0000256" key="12">
    <source>
        <dbReference type="ARBA" id="ARBA00023239"/>
    </source>
</evidence>
<dbReference type="EC" id="4.1.1.19" evidence="5 13"/>
<dbReference type="PROSITE" id="PS00878">
    <property type="entry name" value="ODR_DC_2_1"/>
    <property type="match status" value="1"/>
</dbReference>
<evidence type="ECO:0000259" key="18">
    <source>
        <dbReference type="Pfam" id="PF17944"/>
    </source>
</evidence>
<evidence type="ECO:0000256" key="11">
    <source>
        <dbReference type="ARBA" id="ARBA00023115"/>
    </source>
</evidence>
<comment type="similarity">
    <text evidence="4">Belongs to the Orn/Lys/Arg decarboxylase class-II family. SpeA subfamily.</text>
</comment>
<dbReference type="GO" id="GO:0046872">
    <property type="term" value="F:metal ion binding"/>
    <property type="evidence" value="ECO:0007669"/>
    <property type="project" value="UniProtKB-KW"/>
</dbReference>
<dbReference type="SUPFAM" id="SSF51419">
    <property type="entry name" value="PLP-binding barrel"/>
    <property type="match status" value="1"/>
</dbReference>
<keyword evidence="6" id="KW-0479">Metal-binding</keyword>
<dbReference type="Gene3D" id="1.10.287.3440">
    <property type="match status" value="1"/>
</dbReference>
<dbReference type="NCBIfam" id="NF003763">
    <property type="entry name" value="PRK05354.1"/>
    <property type="match status" value="1"/>
</dbReference>
<feature type="domain" description="Arginine decarboxylase helical bundle" evidence="17">
    <location>
        <begin position="386"/>
        <end position="464"/>
    </location>
</feature>
<evidence type="ECO:0000256" key="15">
    <source>
        <dbReference type="PIRSR" id="PIRSR600183-50"/>
    </source>
</evidence>
<comment type="function">
    <text evidence="3">Catalyzes the biosynthesis of agmatine from arginine.</text>
</comment>
<dbReference type="InterPro" id="IPR022653">
    <property type="entry name" value="De-COase2_pyr-phos_BS"/>
</dbReference>
<feature type="modified residue" description="N6-(pyridoxal phosphate)lysine" evidence="14">
    <location>
        <position position="116"/>
    </location>
</feature>
<evidence type="ECO:0000259" key="17">
    <source>
        <dbReference type="Pfam" id="PF17810"/>
    </source>
</evidence>
<dbReference type="InterPro" id="IPR041128">
    <property type="entry name" value="Arg_decarbox_C"/>
</dbReference>
<evidence type="ECO:0000256" key="6">
    <source>
        <dbReference type="ARBA" id="ARBA00022723"/>
    </source>
</evidence>
<dbReference type="PANTHER" id="PTHR43295">
    <property type="entry name" value="ARGININE DECARBOXYLASE"/>
    <property type="match status" value="1"/>
</dbReference>
<protein>
    <recommendedName>
        <fullName evidence="5 13">Arginine decarboxylase</fullName>
        <ecNumber evidence="5 13">4.1.1.19</ecNumber>
    </recommendedName>
</protein>
<name>A0A5S9QY90_9GAMM</name>
<evidence type="ECO:0000256" key="4">
    <source>
        <dbReference type="ARBA" id="ARBA00008357"/>
    </source>
</evidence>
<keyword evidence="10" id="KW-0745">Spermidine biosynthesis</keyword>
<comment type="cofactor">
    <cofactor evidence="2">
        <name>Mg(2+)</name>
        <dbReference type="ChEBI" id="CHEBI:18420"/>
    </cofactor>
</comment>
<evidence type="ECO:0000256" key="2">
    <source>
        <dbReference type="ARBA" id="ARBA00001946"/>
    </source>
</evidence>
<feature type="domain" description="Arginine decarboxylase C-terminal helical" evidence="18">
    <location>
        <begin position="593"/>
        <end position="646"/>
    </location>
</feature>
<keyword evidence="11" id="KW-0620">Polyamine biosynthesis</keyword>
<dbReference type="InterPro" id="IPR029066">
    <property type="entry name" value="PLP-binding_barrel"/>
</dbReference>
<evidence type="ECO:0000313" key="20">
    <source>
        <dbReference type="Proteomes" id="UP000441399"/>
    </source>
</evidence>
<dbReference type="AlphaFoldDB" id="A0A5S9QY90"/>
<gene>
    <name evidence="19" type="primary">speA_1</name>
    <name evidence="19" type="ORF">OPDIPICF_03270</name>
</gene>
<dbReference type="PRINTS" id="PR01179">
    <property type="entry name" value="ODADCRBXLASE"/>
</dbReference>
<evidence type="ECO:0000259" key="16">
    <source>
        <dbReference type="Pfam" id="PF02784"/>
    </source>
</evidence>
<evidence type="ECO:0000256" key="3">
    <source>
        <dbReference type="ARBA" id="ARBA00002257"/>
    </source>
</evidence>
<dbReference type="InterPro" id="IPR002985">
    <property type="entry name" value="Arg_decrbxlase"/>
</dbReference>
<keyword evidence="9 14" id="KW-0663">Pyridoxal phosphate</keyword>